<keyword evidence="5" id="KW-0234">DNA repair</keyword>
<dbReference type="InterPro" id="IPR039418">
    <property type="entry name" value="LexA-like"/>
</dbReference>
<evidence type="ECO:0000259" key="8">
    <source>
        <dbReference type="Pfam" id="PF00717"/>
    </source>
</evidence>
<evidence type="ECO:0000256" key="2">
    <source>
        <dbReference type="ARBA" id="ARBA00022763"/>
    </source>
</evidence>
<dbReference type="PANTHER" id="PTHR33516">
    <property type="entry name" value="LEXA REPRESSOR"/>
    <property type="match status" value="1"/>
</dbReference>
<dbReference type="PANTHER" id="PTHR33516:SF2">
    <property type="entry name" value="LEXA REPRESSOR-RELATED"/>
    <property type="match status" value="1"/>
</dbReference>
<proteinExistence type="inferred from homology"/>
<dbReference type="Pfam" id="PF00717">
    <property type="entry name" value="Peptidase_S24"/>
    <property type="match status" value="1"/>
</dbReference>
<keyword evidence="6" id="KW-0742">SOS response</keyword>
<gene>
    <name evidence="9" type="primary">lexA_1</name>
    <name evidence="9" type="ORF">MSP8886_02800</name>
</gene>
<dbReference type="InterPro" id="IPR036286">
    <property type="entry name" value="LexA/Signal_pep-like_sf"/>
</dbReference>
<dbReference type="GO" id="GO:0003677">
    <property type="term" value="F:DNA binding"/>
    <property type="evidence" value="ECO:0007669"/>
    <property type="project" value="InterPro"/>
</dbReference>
<organism evidence="9 10">
    <name type="scientific">Marinomonas spartinae</name>
    <dbReference type="NCBI Taxonomy" id="1792290"/>
    <lineage>
        <taxon>Bacteria</taxon>
        <taxon>Pseudomonadati</taxon>
        <taxon>Pseudomonadota</taxon>
        <taxon>Gammaproteobacteria</taxon>
        <taxon>Oceanospirillales</taxon>
        <taxon>Oceanospirillaceae</taxon>
        <taxon>Marinomonas</taxon>
    </lineage>
</organism>
<accession>A0A1A8TIQ6</accession>
<dbReference type="InterPro" id="IPR050077">
    <property type="entry name" value="LexA_repressor"/>
</dbReference>
<feature type="domain" description="Peptidase S24/S26A/S26B/S26C" evidence="8">
    <location>
        <begin position="38"/>
        <end position="127"/>
    </location>
</feature>
<evidence type="ECO:0000256" key="5">
    <source>
        <dbReference type="ARBA" id="ARBA00023204"/>
    </source>
</evidence>
<evidence type="ECO:0000313" key="9">
    <source>
        <dbReference type="EMBL" id="SBS33575.1"/>
    </source>
</evidence>
<reference evidence="9 10" key="1">
    <citation type="submission" date="2016-06" db="EMBL/GenBank/DDBJ databases">
        <authorList>
            <person name="Kjaerup R.B."/>
            <person name="Dalgaard T.S."/>
            <person name="Juul-Madsen H.R."/>
        </authorList>
    </citation>
    <scope>NUCLEOTIDE SEQUENCE [LARGE SCALE GENOMIC DNA]</scope>
    <source>
        <strain evidence="9 10">CECT 8886</strain>
    </source>
</reference>
<dbReference type="GO" id="GO:0004252">
    <property type="term" value="F:serine-type endopeptidase activity"/>
    <property type="evidence" value="ECO:0007669"/>
    <property type="project" value="UniProtKB-EC"/>
</dbReference>
<dbReference type="OrthoDB" id="9787787at2"/>
<dbReference type="CDD" id="cd06529">
    <property type="entry name" value="S24_LexA-like"/>
    <property type="match status" value="1"/>
</dbReference>
<dbReference type="GO" id="GO:0006355">
    <property type="term" value="P:regulation of DNA-templated transcription"/>
    <property type="evidence" value="ECO:0007669"/>
    <property type="project" value="InterPro"/>
</dbReference>
<dbReference type="GO" id="GO:0006281">
    <property type="term" value="P:DNA repair"/>
    <property type="evidence" value="ECO:0007669"/>
    <property type="project" value="UniProtKB-KW"/>
</dbReference>
<evidence type="ECO:0000256" key="4">
    <source>
        <dbReference type="ARBA" id="ARBA00022813"/>
    </source>
</evidence>
<evidence type="ECO:0000256" key="7">
    <source>
        <dbReference type="RuleBase" id="RU003991"/>
    </source>
</evidence>
<keyword evidence="2" id="KW-0227">DNA damage</keyword>
<dbReference type="EC" id="3.4.21.88" evidence="9"/>
<evidence type="ECO:0000256" key="6">
    <source>
        <dbReference type="ARBA" id="ARBA00023236"/>
    </source>
</evidence>
<dbReference type="AlphaFoldDB" id="A0A1A8TIQ6"/>
<evidence type="ECO:0000256" key="1">
    <source>
        <dbReference type="ARBA" id="ARBA00007484"/>
    </source>
</evidence>
<keyword evidence="4 7" id="KW-0068">Autocatalytic cleavage</keyword>
<dbReference type="STRING" id="1792290.MSP8886_02800"/>
<dbReference type="InterPro" id="IPR015927">
    <property type="entry name" value="Peptidase_S24_S26A/B/C"/>
</dbReference>
<evidence type="ECO:0000313" key="10">
    <source>
        <dbReference type="Proteomes" id="UP000092544"/>
    </source>
</evidence>
<protein>
    <submittedName>
        <fullName evidence="9">LexA repressor</fullName>
        <ecNumber evidence="9">3.4.21.88</ecNumber>
    </submittedName>
</protein>
<dbReference type="SUPFAM" id="SSF51306">
    <property type="entry name" value="LexA/Signal peptidase"/>
    <property type="match status" value="1"/>
</dbReference>
<keyword evidence="3 7" id="KW-0378">Hydrolase</keyword>
<dbReference type="InterPro" id="IPR006197">
    <property type="entry name" value="Peptidase_S24_LexA"/>
</dbReference>
<sequence>MRVSYLGSSESASVLAMSRAEALLHSQFSFVDESVMQTTSPHSMTVFFVRAQGSTMEEFGIQSGDILVVDRSLTARSGDIVLARVNGEITVQTLMLHPDVLLRPKNKAYPAAASVKASGFESLGVVVNVIHQSALEEKAVL</sequence>
<dbReference type="GO" id="GO:0009432">
    <property type="term" value="P:SOS response"/>
    <property type="evidence" value="ECO:0007669"/>
    <property type="project" value="UniProtKB-KW"/>
</dbReference>
<keyword evidence="10" id="KW-1185">Reference proteome</keyword>
<dbReference type="Gene3D" id="2.10.109.10">
    <property type="entry name" value="Umud Fragment, subunit A"/>
    <property type="match status" value="1"/>
</dbReference>
<dbReference type="PRINTS" id="PR00726">
    <property type="entry name" value="LEXASERPTASE"/>
</dbReference>
<name>A0A1A8TIQ6_9GAMM</name>
<comment type="similarity">
    <text evidence="1 7">Belongs to the peptidase S24 family.</text>
</comment>
<evidence type="ECO:0000256" key="3">
    <source>
        <dbReference type="ARBA" id="ARBA00022801"/>
    </source>
</evidence>
<dbReference type="RefSeq" id="WP_067017424.1">
    <property type="nucleotide sequence ID" value="NZ_FLOB01000006.1"/>
</dbReference>
<dbReference type="Proteomes" id="UP000092544">
    <property type="component" value="Unassembled WGS sequence"/>
</dbReference>
<dbReference type="EMBL" id="FLOB01000006">
    <property type="protein sequence ID" value="SBS33575.1"/>
    <property type="molecule type" value="Genomic_DNA"/>
</dbReference>